<dbReference type="PANTHER" id="PTHR43434:SF21">
    <property type="entry name" value="SLL0295 PROTEIN"/>
    <property type="match status" value="1"/>
</dbReference>
<dbReference type="KEGG" id="tsq:D3A95_03235"/>
<keyword evidence="2" id="KW-1185">Reference proteome</keyword>
<dbReference type="Gene3D" id="3.40.50.1000">
    <property type="entry name" value="HAD superfamily/HAD-like"/>
    <property type="match status" value="1"/>
</dbReference>
<evidence type="ECO:0000313" key="2">
    <source>
        <dbReference type="Proteomes" id="UP000261812"/>
    </source>
</evidence>
<name>A0A3B7MHZ6_9CYAN</name>
<dbReference type="RefSeq" id="WP_181496222.1">
    <property type="nucleotide sequence ID" value="NZ_CP032152.1"/>
</dbReference>
<dbReference type="AlphaFoldDB" id="A0A3B7MHZ6"/>
<sequence length="260" mass="29674">MTQILPSLLALDFDGVLCNGLREYFQTSWRVYQQVWPDQPLALSLEALERQFGQLRPVITVGWEMPLLLRAIVEGTPTQEILQDWPKVRDRLLATYHLAAADLGERVDSLRDRWIATDWQSWLTLHDFYDGVVAALQRWQAQGQPLAIVTTKEQRFVTYLLAQAGISLPPEAIYGKEQQQPKPVILQALQSTYGAPLWFVEDRLGALLEVAATPALRETELFLATWGYTTAGDRAQAEAHPRIHLLSREKFCEFPHWLSP</sequence>
<dbReference type="EMBL" id="CP032152">
    <property type="protein sequence ID" value="AXY67500.1"/>
    <property type="molecule type" value="Genomic_DNA"/>
</dbReference>
<dbReference type="GO" id="GO:0008967">
    <property type="term" value="F:phosphoglycolate phosphatase activity"/>
    <property type="evidence" value="ECO:0007669"/>
    <property type="project" value="TreeGrafter"/>
</dbReference>
<dbReference type="Pfam" id="PF00702">
    <property type="entry name" value="Hydrolase"/>
    <property type="match status" value="1"/>
</dbReference>
<accession>A0A3B7MHZ6</accession>
<dbReference type="SUPFAM" id="SSF56784">
    <property type="entry name" value="HAD-like"/>
    <property type="match status" value="1"/>
</dbReference>
<dbReference type="PANTHER" id="PTHR43434">
    <property type="entry name" value="PHOSPHOGLYCOLATE PHOSPHATASE"/>
    <property type="match status" value="1"/>
</dbReference>
<protein>
    <submittedName>
        <fullName evidence="1">HAD family hydrolase</fullName>
    </submittedName>
</protein>
<dbReference type="InterPro" id="IPR050155">
    <property type="entry name" value="HAD-like_hydrolase_sf"/>
</dbReference>
<dbReference type="GO" id="GO:0006281">
    <property type="term" value="P:DNA repair"/>
    <property type="evidence" value="ECO:0007669"/>
    <property type="project" value="TreeGrafter"/>
</dbReference>
<dbReference type="InterPro" id="IPR023214">
    <property type="entry name" value="HAD_sf"/>
</dbReference>
<dbReference type="Proteomes" id="UP000261812">
    <property type="component" value="Chromosome"/>
</dbReference>
<proteinExistence type="predicted"/>
<evidence type="ECO:0000313" key="1">
    <source>
        <dbReference type="EMBL" id="AXY67500.1"/>
    </source>
</evidence>
<dbReference type="InterPro" id="IPR036412">
    <property type="entry name" value="HAD-like_sf"/>
</dbReference>
<gene>
    <name evidence="1" type="ORF">D3A95_03235</name>
</gene>
<keyword evidence="1" id="KW-0378">Hydrolase</keyword>
<dbReference type="GO" id="GO:0005829">
    <property type="term" value="C:cytosol"/>
    <property type="evidence" value="ECO:0007669"/>
    <property type="project" value="TreeGrafter"/>
</dbReference>
<organism evidence="1 2">
    <name type="scientific">Thermosynechococcus sichuanensis E542</name>
    <dbReference type="NCBI Taxonomy" id="2016101"/>
    <lineage>
        <taxon>Bacteria</taxon>
        <taxon>Bacillati</taxon>
        <taxon>Cyanobacteriota</taxon>
        <taxon>Cyanophyceae</taxon>
        <taxon>Acaryochloridales</taxon>
        <taxon>Thermosynechococcaceae</taxon>
        <taxon>Thermosynechococcus</taxon>
        <taxon>Thermosynechococcus sichuanensis</taxon>
    </lineage>
</organism>
<reference evidence="2" key="1">
    <citation type="submission" date="2018-09" db="EMBL/GenBank/DDBJ databases">
        <title>Complete genome sequence of thermophilic cyanobacteria strain Thermosynechococcus elongatus PKUAC-SCTE542.</title>
        <authorList>
            <person name="Liang Y."/>
            <person name="Tang J."/>
            <person name="Daroch M."/>
        </authorList>
    </citation>
    <scope>NUCLEOTIDE SEQUENCE [LARGE SCALE GENOMIC DNA]</scope>
    <source>
        <strain evidence="2">E542</strain>
    </source>
</reference>